<evidence type="ECO:0000313" key="6">
    <source>
        <dbReference type="Proteomes" id="UP000663583"/>
    </source>
</evidence>
<dbReference type="Proteomes" id="UP000465306">
    <property type="component" value="Unassembled WGS sequence"/>
</dbReference>
<reference evidence="4" key="3">
    <citation type="submission" date="2020-11" db="EMBL/GenBank/DDBJ databases">
        <title>Intraspecies plasmid and genomic variation of Mycobacterium kubicae revealed by the complete genome sequences of two clinical isolates.</title>
        <authorList>
            <person name="Hendrix J.R."/>
            <person name="Epperson L.E."/>
            <person name="Honda J.R."/>
            <person name="Strong M."/>
        </authorList>
    </citation>
    <scope>NUCLEOTIDE SEQUENCE</scope>
    <source>
        <strain evidence="4">JCM 13573</strain>
    </source>
</reference>
<keyword evidence="5" id="KW-1185">Reference proteome</keyword>
<dbReference type="RefSeq" id="WP_085073423.1">
    <property type="nucleotide sequence ID" value="NZ_BLKU01000003.1"/>
</dbReference>
<evidence type="ECO:0000313" key="3">
    <source>
        <dbReference type="EMBL" id="GFG64105.1"/>
    </source>
</evidence>
<dbReference type="EMBL" id="BLKU01000003">
    <property type="protein sequence ID" value="GFG64105.1"/>
    <property type="molecule type" value="Genomic_DNA"/>
</dbReference>
<proteinExistence type="predicted"/>
<feature type="transmembrane region" description="Helical" evidence="2">
    <location>
        <begin position="6"/>
        <end position="31"/>
    </location>
</feature>
<evidence type="ECO:0000313" key="5">
    <source>
        <dbReference type="Proteomes" id="UP000465306"/>
    </source>
</evidence>
<dbReference type="SUPFAM" id="SSF53300">
    <property type="entry name" value="vWA-like"/>
    <property type="match status" value="1"/>
</dbReference>
<name>A0AAX1JG04_9MYCO</name>
<dbReference type="Gene3D" id="3.40.50.410">
    <property type="entry name" value="von Willebrand factor, type A domain"/>
    <property type="match status" value="1"/>
</dbReference>
<accession>A0AAX1JG04</accession>
<keyword evidence="2" id="KW-1133">Transmembrane helix</keyword>
<sequence length="354" mass="37298">MTCYPVLPALWIVILSAVLVLIRIAALYRLLLRAGAGRIGPVLLRWSGMTLAVILLVIAACRPGFDSDPAGGSPDSGPTDQAAANLNVFLVVDRSVNSRVEDFGDGKSRMAGMRADLGALIDHYPRARFALISFAGNATMDWPLSDDAASLQSVVKGLSPYTAAGPDALYRANAVAARDVLRTKVEQAGKIFPGSQTFVFYLGAGAPGSRTPATSIELGRAKIAGGAVLGYGTSAGGPIPQGYASGRKVYQSDPDGGGPLMSAIDESRLQSIAAQLDVPYVHRDSGQPLGGIASPPKPSADVQSDSDRQLAQLLGRLELYWVFTMLAAALVLAEVALTVRDYRRNRMSTRDVGR</sequence>
<dbReference type="EMBL" id="CP065047">
    <property type="protein sequence ID" value="QPI39505.1"/>
    <property type="molecule type" value="Genomic_DNA"/>
</dbReference>
<reference evidence="3" key="2">
    <citation type="submission" date="2020-02" db="EMBL/GenBank/DDBJ databases">
        <authorList>
            <person name="Matsumoto Y."/>
            <person name="Kinjo T."/>
            <person name="Motooka D."/>
            <person name="Nabeya D."/>
            <person name="Jung N."/>
            <person name="Uechi K."/>
            <person name="Horii T."/>
            <person name="Iida T."/>
            <person name="Fujita J."/>
            <person name="Nakamura S."/>
        </authorList>
    </citation>
    <scope>NUCLEOTIDE SEQUENCE</scope>
    <source>
        <strain evidence="3">JCM 13573</strain>
    </source>
</reference>
<dbReference type="KEGG" id="mku:I2456_08665"/>
<evidence type="ECO:0000256" key="1">
    <source>
        <dbReference type="SAM" id="MobiDB-lite"/>
    </source>
</evidence>
<dbReference type="Proteomes" id="UP000663583">
    <property type="component" value="Chromosome"/>
</dbReference>
<feature type="region of interest" description="Disordered" evidence="1">
    <location>
        <begin position="285"/>
        <end position="304"/>
    </location>
</feature>
<reference evidence="3 5" key="1">
    <citation type="journal article" date="2019" name="Emerg. Microbes Infect.">
        <title>Comprehensive subspecies identification of 175 nontuberculous mycobacteria species based on 7547 genomic profiles.</title>
        <authorList>
            <person name="Matsumoto Y."/>
            <person name="Kinjo T."/>
            <person name="Motooka D."/>
            <person name="Nabeya D."/>
            <person name="Jung N."/>
            <person name="Uechi K."/>
            <person name="Horii T."/>
            <person name="Iida T."/>
            <person name="Fujita J."/>
            <person name="Nakamura S."/>
        </authorList>
    </citation>
    <scope>NUCLEOTIDE SEQUENCE [LARGE SCALE GENOMIC DNA]</scope>
    <source>
        <strain evidence="3 5">JCM 13573</strain>
    </source>
</reference>
<evidence type="ECO:0000256" key="2">
    <source>
        <dbReference type="SAM" id="Phobius"/>
    </source>
</evidence>
<organism evidence="4 6">
    <name type="scientific">Mycobacterium kubicae</name>
    <dbReference type="NCBI Taxonomy" id="120959"/>
    <lineage>
        <taxon>Bacteria</taxon>
        <taxon>Bacillati</taxon>
        <taxon>Actinomycetota</taxon>
        <taxon>Actinomycetes</taxon>
        <taxon>Mycobacteriales</taxon>
        <taxon>Mycobacteriaceae</taxon>
        <taxon>Mycobacterium</taxon>
        <taxon>Mycobacterium simiae complex</taxon>
    </lineage>
</organism>
<feature type="transmembrane region" description="Helical" evidence="2">
    <location>
        <begin position="43"/>
        <end position="60"/>
    </location>
</feature>
<protein>
    <submittedName>
        <fullName evidence="4">VWA domain-containing protein</fullName>
    </submittedName>
</protein>
<keyword evidence="2" id="KW-0472">Membrane</keyword>
<gene>
    <name evidence="4" type="ORF">I2456_08665</name>
    <name evidence="3" type="ORF">MKUB_15950</name>
</gene>
<evidence type="ECO:0000313" key="4">
    <source>
        <dbReference type="EMBL" id="QPI39505.1"/>
    </source>
</evidence>
<dbReference type="InterPro" id="IPR036465">
    <property type="entry name" value="vWFA_dom_sf"/>
</dbReference>
<keyword evidence="2" id="KW-0812">Transmembrane</keyword>
<dbReference type="AlphaFoldDB" id="A0AAX1JG04"/>
<feature type="transmembrane region" description="Helical" evidence="2">
    <location>
        <begin position="319"/>
        <end position="339"/>
    </location>
</feature>